<dbReference type="InterPro" id="IPR013763">
    <property type="entry name" value="Cyclin-like_dom"/>
</dbReference>
<evidence type="ECO:0000313" key="8">
    <source>
        <dbReference type="EMBL" id="VDM56900.1"/>
    </source>
</evidence>
<dbReference type="SUPFAM" id="SSF50182">
    <property type="entry name" value="Sm-like ribonucleoproteins"/>
    <property type="match status" value="1"/>
</dbReference>
<dbReference type="FunFam" id="1.10.472.10:FF:000001">
    <property type="entry name" value="G2/mitotic-specific cyclin"/>
    <property type="match status" value="1"/>
</dbReference>
<protein>
    <submittedName>
        <fullName evidence="10">Sm domain-containing protein</fullName>
    </submittedName>
</protein>
<feature type="domain" description="Sm" evidence="6">
    <location>
        <begin position="365"/>
        <end position="432"/>
    </location>
</feature>
<dbReference type="InterPro" id="IPR006671">
    <property type="entry name" value="Cyclin_N"/>
</dbReference>
<gene>
    <name evidence="8" type="ORF">ACOC_LOCUS5315</name>
</gene>
<dbReference type="STRING" id="334426.A0A0R3PKX1"/>
<evidence type="ECO:0000313" key="9">
    <source>
        <dbReference type="Proteomes" id="UP000267027"/>
    </source>
</evidence>
<evidence type="ECO:0000259" key="5">
    <source>
        <dbReference type="SMART" id="SM00385"/>
    </source>
</evidence>
<evidence type="ECO:0000256" key="4">
    <source>
        <dbReference type="RuleBase" id="RU000383"/>
    </source>
</evidence>
<dbReference type="OrthoDB" id="5590282at2759"/>
<sequence>MFQRNTRALSNVNENLVKRHAAGKDAQLTRRPALKDQRNVALADQQTGKLAVRTRSLSLKAPSREQQQIQLSQEKVAVVVHPDIVGMEREYQYVEHSDQVYKYLLHLEKRSQIEENFMTHSPSTPKMRSILVDWLIQVHTRFHLLPETLHLTVYLLDVMLSRTKVDKDELQLVGVACMLVASKYEEMYAPDIHDFEYITDNTYTKKQILKMETKILVAAKFELSRPHSIAFLRWYSKEMKFSLRMHHMCKFLIEMAFLDCSLSPILPSRIACVCTFIASKLCDTVYDSETMRKLTGITDEETETLVATFARVFLRLYALPKLVAVREKYSAAKLTTAEPYWYRTNLFQNPSGKQWCHYKVLIVMEYVAQYMGRWMEVELTDGRLIRGQMLCTDRQPNFILGRSEERWSGETGEPRAIGLAMIGRQHVVRITLLPAPQYSDKDADL</sequence>
<feature type="domain" description="Cyclin-like" evidence="5">
    <location>
        <begin position="133"/>
        <end position="217"/>
    </location>
</feature>
<dbReference type="SMART" id="SM01332">
    <property type="entry name" value="Cyclin_C"/>
    <property type="match status" value="1"/>
</dbReference>
<dbReference type="SUPFAM" id="SSF47954">
    <property type="entry name" value="Cyclin-like"/>
    <property type="match status" value="2"/>
</dbReference>
<reference evidence="10" key="1">
    <citation type="submission" date="2017-02" db="UniProtKB">
        <authorList>
            <consortium name="WormBaseParasite"/>
        </authorList>
    </citation>
    <scope>IDENTIFICATION</scope>
</reference>
<feature type="domain" description="Cyclin-like" evidence="5">
    <location>
        <begin position="230"/>
        <end position="315"/>
    </location>
</feature>
<dbReference type="Gene3D" id="2.30.30.100">
    <property type="match status" value="1"/>
</dbReference>
<keyword evidence="3" id="KW-0131">Cell cycle</keyword>
<evidence type="ECO:0000313" key="10">
    <source>
        <dbReference type="WBParaSite" id="ACOC_0000531401-mRNA-1"/>
    </source>
</evidence>
<dbReference type="InterPro" id="IPR036915">
    <property type="entry name" value="Cyclin-like_sf"/>
</dbReference>
<dbReference type="InterPro" id="IPR010920">
    <property type="entry name" value="LSM_dom_sf"/>
</dbReference>
<proteinExistence type="inferred from homology"/>
<dbReference type="Gene3D" id="1.10.472.10">
    <property type="entry name" value="Cyclin-like"/>
    <property type="match status" value="2"/>
</dbReference>
<dbReference type="OMA" id="ELQYVEY"/>
<evidence type="ECO:0000256" key="1">
    <source>
        <dbReference type="ARBA" id="ARBA00022618"/>
    </source>
</evidence>
<dbReference type="InterPro" id="IPR039361">
    <property type="entry name" value="Cyclin"/>
</dbReference>
<dbReference type="SMART" id="SM00385">
    <property type="entry name" value="CYCLIN"/>
    <property type="match status" value="2"/>
</dbReference>
<dbReference type="InterPro" id="IPR034110">
    <property type="entry name" value="LSMD1_Sm"/>
</dbReference>
<evidence type="ECO:0000256" key="3">
    <source>
        <dbReference type="ARBA" id="ARBA00023306"/>
    </source>
</evidence>
<dbReference type="AlphaFoldDB" id="A0A0R3PKX1"/>
<feature type="domain" description="Cyclin C-terminal" evidence="7">
    <location>
        <begin position="226"/>
        <end position="338"/>
    </location>
</feature>
<dbReference type="GO" id="GO:0031417">
    <property type="term" value="C:NatC complex"/>
    <property type="evidence" value="ECO:0007669"/>
    <property type="project" value="InterPro"/>
</dbReference>
<keyword evidence="2 4" id="KW-0195">Cyclin</keyword>
<keyword evidence="9" id="KW-1185">Reference proteome</keyword>
<dbReference type="Proteomes" id="UP000267027">
    <property type="component" value="Unassembled WGS sequence"/>
</dbReference>
<dbReference type="Pfam" id="PF02984">
    <property type="entry name" value="Cyclin_C"/>
    <property type="match status" value="1"/>
</dbReference>
<dbReference type="Pfam" id="PF00134">
    <property type="entry name" value="Cyclin_N"/>
    <property type="match status" value="1"/>
</dbReference>
<organism evidence="10">
    <name type="scientific">Angiostrongylus costaricensis</name>
    <name type="common">Nematode worm</name>
    <dbReference type="NCBI Taxonomy" id="334426"/>
    <lineage>
        <taxon>Eukaryota</taxon>
        <taxon>Metazoa</taxon>
        <taxon>Ecdysozoa</taxon>
        <taxon>Nematoda</taxon>
        <taxon>Chromadorea</taxon>
        <taxon>Rhabditida</taxon>
        <taxon>Rhabditina</taxon>
        <taxon>Rhabditomorpha</taxon>
        <taxon>Strongyloidea</taxon>
        <taxon>Metastrongylidae</taxon>
        <taxon>Angiostrongylus</taxon>
    </lineage>
</organism>
<evidence type="ECO:0000259" key="7">
    <source>
        <dbReference type="SMART" id="SM01332"/>
    </source>
</evidence>
<keyword evidence="1" id="KW-0132">Cell division</keyword>
<dbReference type="WBParaSite" id="ACOC_0000531401-mRNA-1">
    <property type="protein sequence ID" value="ACOC_0000531401-mRNA-1"/>
    <property type="gene ID" value="ACOC_0000531401"/>
</dbReference>
<dbReference type="GO" id="GO:0051301">
    <property type="term" value="P:cell division"/>
    <property type="evidence" value="ECO:0007669"/>
    <property type="project" value="UniProtKB-KW"/>
</dbReference>
<dbReference type="CDD" id="cd20537">
    <property type="entry name" value="CYCLIN_CCNO-like_rpt2"/>
    <property type="match status" value="1"/>
</dbReference>
<dbReference type="InterPro" id="IPR004367">
    <property type="entry name" value="Cyclin_C-dom"/>
</dbReference>
<dbReference type="SMART" id="SM00651">
    <property type="entry name" value="Sm"/>
    <property type="match status" value="1"/>
</dbReference>
<evidence type="ECO:0000256" key="2">
    <source>
        <dbReference type="ARBA" id="ARBA00023127"/>
    </source>
</evidence>
<comment type="similarity">
    <text evidence="4">Belongs to the cyclin family.</text>
</comment>
<dbReference type="CDD" id="cd06168">
    <property type="entry name" value="LSMD1"/>
    <property type="match status" value="1"/>
</dbReference>
<dbReference type="CDD" id="cd20507">
    <property type="entry name" value="CYCLIN_CCNB1-like_rpt1"/>
    <property type="match status" value="1"/>
</dbReference>
<evidence type="ECO:0000259" key="6">
    <source>
        <dbReference type="SMART" id="SM00651"/>
    </source>
</evidence>
<dbReference type="Pfam" id="PF01423">
    <property type="entry name" value="LSM"/>
    <property type="match status" value="1"/>
</dbReference>
<name>A0A0R3PKX1_ANGCS</name>
<dbReference type="PANTHER" id="PTHR10177">
    <property type="entry name" value="CYCLINS"/>
    <property type="match status" value="1"/>
</dbReference>
<dbReference type="InterPro" id="IPR001163">
    <property type="entry name" value="Sm_dom_euk/arc"/>
</dbReference>
<dbReference type="EMBL" id="UYYA01003863">
    <property type="protein sequence ID" value="VDM56900.1"/>
    <property type="molecule type" value="Genomic_DNA"/>
</dbReference>
<accession>A0A0R3PKX1</accession>
<reference evidence="8 9" key="2">
    <citation type="submission" date="2018-11" db="EMBL/GenBank/DDBJ databases">
        <authorList>
            <consortium name="Pathogen Informatics"/>
        </authorList>
    </citation>
    <scope>NUCLEOTIDE SEQUENCE [LARGE SCALE GENOMIC DNA]</scope>
    <source>
        <strain evidence="8 9">Costa Rica</strain>
    </source>
</reference>